<dbReference type="EMBL" id="KN834900">
    <property type="protein sequence ID" value="KIK50490.1"/>
    <property type="molecule type" value="Genomic_DNA"/>
</dbReference>
<organism evidence="2 3">
    <name type="scientific">Collybiopsis luxurians FD-317 M1</name>
    <dbReference type="NCBI Taxonomy" id="944289"/>
    <lineage>
        <taxon>Eukaryota</taxon>
        <taxon>Fungi</taxon>
        <taxon>Dikarya</taxon>
        <taxon>Basidiomycota</taxon>
        <taxon>Agaricomycotina</taxon>
        <taxon>Agaricomycetes</taxon>
        <taxon>Agaricomycetidae</taxon>
        <taxon>Agaricales</taxon>
        <taxon>Marasmiineae</taxon>
        <taxon>Omphalotaceae</taxon>
        <taxon>Collybiopsis</taxon>
        <taxon>Collybiopsis luxurians</taxon>
    </lineage>
</organism>
<evidence type="ECO:0000313" key="2">
    <source>
        <dbReference type="EMBL" id="KIK50490.1"/>
    </source>
</evidence>
<proteinExistence type="predicted"/>
<accession>A0A0D0AJY9</accession>
<reference evidence="2 3" key="1">
    <citation type="submission" date="2014-04" db="EMBL/GenBank/DDBJ databases">
        <title>Evolutionary Origins and Diversification of the Mycorrhizal Mutualists.</title>
        <authorList>
            <consortium name="DOE Joint Genome Institute"/>
            <consortium name="Mycorrhizal Genomics Consortium"/>
            <person name="Kohler A."/>
            <person name="Kuo A."/>
            <person name="Nagy L.G."/>
            <person name="Floudas D."/>
            <person name="Copeland A."/>
            <person name="Barry K.W."/>
            <person name="Cichocki N."/>
            <person name="Veneault-Fourrey C."/>
            <person name="LaButti K."/>
            <person name="Lindquist E.A."/>
            <person name="Lipzen A."/>
            <person name="Lundell T."/>
            <person name="Morin E."/>
            <person name="Murat C."/>
            <person name="Riley R."/>
            <person name="Ohm R."/>
            <person name="Sun H."/>
            <person name="Tunlid A."/>
            <person name="Henrissat B."/>
            <person name="Grigoriev I.V."/>
            <person name="Hibbett D.S."/>
            <person name="Martin F."/>
        </authorList>
    </citation>
    <scope>NUCLEOTIDE SEQUENCE [LARGE SCALE GENOMIC DNA]</scope>
    <source>
        <strain evidence="2 3">FD-317 M1</strain>
    </source>
</reference>
<feature type="region of interest" description="Disordered" evidence="1">
    <location>
        <begin position="45"/>
        <end position="92"/>
    </location>
</feature>
<evidence type="ECO:0000313" key="3">
    <source>
        <dbReference type="Proteomes" id="UP000053593"/>
    </source>
</evidence>
<dbReference type="HOGENOM" id="CLU_2413469_0_0_1"/>
<sequence>MPYLSIRGMIPSHFCTKTSSFPLNFYPSFRVPLEYFQNPNTVSCAKEQGGAGPRNRGGAKLQGTERRERGRGNKRTNSMKCTARPSSTSCTA</sequence>
<name>A0A0D0AJY9_9AGAR</name>
<dbReference type="AlphaFoldDB" id="A0A0D0AJY9"/>
<dbReference type="Proteomes" id="UP000053593">
    <property type="component" value="Unassembled WGS sequence"/>
</dbReference>
<gene>
    <name evidence="2" type="ORF">GYMLUDRAFT_459981</name>
</gene>
<evidence type="ECO:0000256" key="1">
    <source>
        <dbReference type="SAM" id="MobiDB-lite"/>
    </source>
</evidence>
<protein>
    <submittedName>
        <fullName evidence="2">Uncharacterized protein</fullName>
    </submittedName>
</protein>
<feature type="compositionally biased region" description="Polar residues" evidence="1">
    <location>
        <begin position="75"/>
        <end position="92"/>
    </location>
</feature>
<keyword evidence="3" id="KW-1185">Reference proteome</keyword>